<feature type="region of interest" description="Disordered" evidence="1">
    <location>
        <begin position="1"/>
        <end position="115"/>
    </location>
</feature>
<dbReference type="EMBL" id="CAMPGE010000468">
    <property type="protein sequence ID" value="CAI2359215.1"/>
    <property type="molecule type" value="Genomic_DNA"/>
</dbReference>
<organism evidence="2 3">
    <name type="scientific">Euplotes crassus</name>
    <dbReference type="NCBI Taxonomy" id="5936"/>
    <lineage>
        <taxon>Eukaryota</taxon>
        <taxon>Sar</taxon>
        <taxon>Alveolata</taxon>
        <taxon>Ciliophora</taxon>
        <taxon>Intramacronucleata</taxon>
        <taxon>Spirotrichea</taxon>
        <taxon>Hypotrichia</taxon>
        <taxon>Euplotida</taxon>
        <taxon>Euplotidae</taxon>
        <taxon>Moneuplotes</taxon>
    </lineage>
</organism>
<protein>
    <submittedName>
        <fullName evidence="2">Uncharacterized protein</fullName>
    </submittedName>
</protein>
<keyword evidence="3" id="KW-1185">Reference proteome</keyword>
<comment type="caution">
    <text evidence="2">The sequence shown here is derived from an EMBL/GenBank/DDBJ whole genome shotgun (WGS) entry which is preliminary data.</text>
</comment>
<feature type="region of interest" description="Disordered" evidence="1">
    <location>
        <begin position="161"/>
        <end position="196"/>
    </location>
</feature>
<evidence type="ECO:0000256" key="1">
    <source>
        <dbReference type="SAM" id="MobiDB-lite"/>
    </source>
</evidence>
<evidence type="ECO:0000313" key="3">
    <source>
        <dbReference type="Proteomes" id="UP001295684"/>
    </source>
</evidence>
<proteinExistence type="predicted"/>
<name>A0AAD1TZI7_EUPCR</name>
<gene>
    <name evidence="2" type="ORF">ECRASSUSDP1_LOCUS500</name>
</gene>
<feature type="compositionally biased region" description="Basic residues" evidence="1">
    <location>
        <begin position="177"/>
        <end position="187"/>
    </location>
</feature>
<feature type="region of interest" description="Disordered" evidence="1">
    <location>
        <begin position="619"/>
        <end position="638"/>
    </location>
</feature>
<accession>A0AAD1TZI7</accession>
<feature type="compositionally biased region" description="Basic residues" evidence="1">
    <location>
        <begin position="7"/>
        <end position="38"/>
    </location>
</feature>
<feature type="compositionally biased region" description="Polar residues" evidence="1">
    <location>
        <begin position="68"/>
        <end position="100"/>
    </location>
</feature>
<dbReference type="AlphaFoldDB" id="A0AAD1TZI7"/>
<sequence>MGLKVLYRNRRKSYRRVPSLAHKKPNSLSKPRHKRRKQSTKDEAFDNVYGSNCHQPPPPNPSSFADPGSSTFQSTSTNCNAYSSGDSSIYSPNKNITDTFGENPDKFKRNGGKRFSPIKFNKRKCYDFVRSNSKQTKATQKIKLQKVAQMKLFKGPFCNDHQSSLSSSRKTTERMYKPHSRRSHRSKSSIGNYSSQNSLEGKKIPIINKYSEYFDLEKKQSSYKNKIRNKVAQSFADMFFENQKVFKNALLKFNVATHCYEENVKPKVKKKSARRNKLVKSQSKQKIVLKIPTMISVCMEKPILNIEKSQKSEKLSDSSENSDSLKLKLRKNKRYSKMRKNMSKIEKIARKVSRQQLKIKERNVNQSVQIPAQAAQNPLVKNSYKTKNIRRNGPLIECALSQLRRSKEYQTLDISKDGRRDSNLDYKTKNSMMIDQKTNAMNNQDIDKSTLSIEQRKQNKSAVKSLVYCSTVQSIGKKISEASIEKISDIEDRKKSISMLNNKIEPYKNLPKIKPIKEKIISDTQKKVLKARNDRRRNSGRNTKALNQDIQEFKQKFNTIQNSAGKVKPKPLKMHKTRKNTVVNDDEPCFGTYSVVDLLQRPAIASQYIPSKGFRSFSGRKNRNGVRSNISNPAKKSGCSFIMHKESPEKLRIS</sequence>
<evidence type="ECO:0000313" key="2">
    <source>
        <dbReference type="EMBL" id="CAI2359215.1"/>
    </source>
</evidence>
<reference evidence="2" key="1">
    <citation type="submission" date="2023-07" db="EMBL/GenBank/DDBJ databases">
        <authorList>
            <consortium name="AG Swart"/>
            <person name="Singh M."/>
            <person name="Singh A."/>
            <person name="Seah K."/>
            <person name="Emmerich C."/>
        </authorList>
    </citation>
    <scope>NUCLEOTIDE SEQUENCE</scope>
    <source>
        <strain evidence="2">DP1</strain>
    </source>
</reference>
<feature type="compositionally biased region" description="Polar residues" evidence="1">
    <location>
        <begin position="625"/>
        <end position="634"/>
    </location>
</feature>
<dbReference type="Proteomes" id="UP001295684">
    <property type="component" value="Unassembled WGS sequence"/>
</dbReference>